<dbReference type="PANTHER" id="PTHR48051:SF1">
    <property type="entry name" value="RAS SUPPRESSOR PROTEIN 1"/>
    <property type="match status" value="1"/>
</dbReference>
<comment type="caution">
    <text evidence="4">The sequence shown here is derived from an EMBL/GenBank/DDBJ whole genome shotgun (WGS) entry which is preliminary data.</text>
</comment>
<dbReference type="GO" id="GO:0005737">
    <property type="term" value="C:cytoplasm"/>
    <property type="evidence" value="ECO:0007669"/>
    <property type="project" value="TreeGrafter"/>
</dbReference>
<dbReference type="EMBL" id="JAGSYN010000081">
    <property type="protein sequence ID" value="KAG7664476.1"/>
    <property type="molecule type" value="Genomic_DNA"/>
</dbReference>
<protein>
    <submittedName>
        <fullName evidence="4">Uncharacterized protein</fullName>
    </submittedName>
</protein>
<keyword evidence="5" id="KW-1185">Reference proteome</keyword>
<reference evidence="4 5" key="1">
    <citation type="journal article" date="2021" name="DNA Res.">
        <title>Genome analysis of Candida subhashii reveals its hybrid nature and dual mitochondrial genome conformations.</title>
        <authorList>
            <person name="Mixao V."/>
            <person name="Hegedusova E."/>
            <person name="Saus E."/>
            <person name="Pryszcz L.P."/>
            <person name="Cillingova A."/>
            <person name="Nosek J."/>
            <person name="Gabaldon T."/>
        </authorList>
    </citation>
    <scope>NUCLEOTIDE SEQUENCE [LARGE SCALE GENOMIC DNA]</scope>
    <source>
        <strain evidence="4 5">CBS 10753</strain>
    </source>
</reference>
<dbReference type="PANTHER" id="PTHR48051">
    <property type="match status" value="1"/>
</dbReference>
<evidence type="ECO:0000256" key="3">
    <source>
        <dbReference type="SAM" id="MobiDB-lite"/>
    </source>
</evidence>
<keyword evidence="2" id="KW-0677">Repeat</keyword>
<dbReference type="Pfam" id="PF13855">
    <property type="entry name" value="LRR_8"/>
    <property type="match status" value="1"/>
</dbReference>
<dbReference type="InterPro" id="IPR001611">
    <property type="entry name" value="Leu-rich_rpt"/>
</dbReference>
<feature type="region of interest" description="Disordered" evidence="3">
    <location>
        <begin position="35"/>
        <end position="56"/>
    </location>
</feature>
<evidence type="ECO:0000256" key="2">
    <source>
        <dbReference type="ARBA" id="ARBA00022737"/>
    </source>
</evidence>
<dbReference type="Proteomes" id="UP000694255">
    <property type="component" value="Unassembled WGS sequence"/>
</dbReference>
<evidence type="ECO:0000313" key="5">
    <source>
        <dbReference type="Proteomes" id="UP000694255"/>
    </source>
</evidence>
<sequence length="511" mass="58904">MEKNNPLLPFAFTSSSFNDPLPLNTTPRHRSIIDENASSQYHTRTSSSINNQTTSTNDFNHLRRKLDFAPRLKRKMGESFNERDDVKRIDTHVSSEQPTEIDIDNSDNDVDDDYDNDNNEPYSLPPSSPLLDIPLISEFDFNTNTHRNYPIPDSPKANFAEIPPSEIEHLFIQPSPRKKVDINESPSRRRNRVILSSDADFGIDRFNRFKGASGSFNNQLPSSMGDNMDETSYESLRQSSYDKARSIILHSFEEVKTIINLESMNLYELPDEIKDMNKLVIFGNNNNQLDSASYQLYLSNNKLYMVPPTLFKFTKLNVLSLRQNRLTYLPPLIEKLTNLMDISLGANQLEWLPWQILNLPKLHTLLAGPNPFKPIPNDDDIPNTAAIPMNIVYNNHKCKYRTPIISLTNRPTPVPSLKNLCLNQIAKYDVTYKETKTWKRSIPKVHHNSIIQAITKGKYGDVCNQCIVIIVEPMAEVYEWWDILMNKNVPIRKQFCCQSCVERYLNSIREE</sequence>
<proteinExistence type="predicted"/>
<organism evidence="4 5">
    <name type="scientific">[Candida] subhashii</name>
    <dbReference type="NCBI Taxonomy" id="561895"/>
    <lineage>
        <taxon>Eukaryota</taxon>
        <taxon>Fungi</taxon>
        <taxon>Dikarya</taxon>
        <taxon>Ascomycota</taxon>
        <taxon>Saccharomycotina</taxon>
        <taxon>Pichiomycetes</taxon>
        <taxon>Debaryomycetaceae</taxon>
        <taxon>Spathaspora</taxon>
    </lineage>
</organism>
<name>A0A8J5QGY4_9ASCO</name>
<feature type="compositionally biased region" description="Low complexity" evidence="3">
    <location>
        <begin position="45"/>
        <end position="56"/>
    </location>
</feature>
<dbReference type="InterPro" id="IPR050216">
    <property type="entry name" value="LRR_domain-containing"/>
</dbReference>
<dbReference type="GeneID" id="73468783"/>
<feature type="compositionally biased region" description="Acidic residues" evidence="3">
    <location>
        <begin position="99"/>
        <end position="118"/>
    </location>
</feature>
<dbReference type="PROSITE" id="PS51450">
    <property type="entry name" value="LRR"/>
    <property type="match status" value="1"/>
</dbReference>
<evidence type="ECO:0000313" key="4">
    <source>
        <dbReference type="EMBL" id="KAG7664476.1"/>
    </source>
</evidence>
<gene>
    <name evidence="4" type="ORF">J8A68_001982</name>
</gene>
<evidence type="ECO:0000256" key="1">
    <source>
        <dbReference type="ARBA" id="ARBA00022614"/>
    </source>
</evidence>
<dbReference type="AlphaFoldDB" id="A0A8J5QGY4"/>
<dbReference type="OrthoDB" id="1517790at2759"/>
<feature type="region of interest" description="Disordered" evidence="3">
    <location>
        <begin position="86"/>
        <end position="129"/>
    </location>
</feature>
<accession>A0A8J5QGY4</accession>
<keyword evidence="1" id="KW-0433">Leucine-rich repeat</keyword>
<dbReference type="RefSeq" id="XP_049264708.1">
    <property type="nucleotide sequence ID" value="XM_049405683.1"/>
</dbReference>